<evidence type="ECO:0000313" key="6">
    <source>
        <dbReference type="EMBL" id="MFC5465581.1"/>
    </source>
</evidence>
<evidence type="ECO:0000256" key="4">
    <source>
        <dbReference type="ARBA" id="ARBA00022679"/>
    </source>
</evidence>
<dbReference type="InterPro" id="IPR009993">
    <property type="entry name" value="WecF"/>
</dbReference>
<dbReference type="EMBL" id="JBHSMC010000015">
    <property type="protein sequence ID" value="MFC5465581.1"/>
    <property type="molecule type" value="Genomic_DNA"/>
</dbReference>
<dbReference type="GO" id="GO:0102031">
    <property type="term" value="F:4-acetamido-4,6-dideoxy-D-galactose transferase activity"/>
    <property type="evidence" value="ECO:0007669"/>
    <property type="project" value="UniProtKB-EC"/>
</dbReference>
<keyword evidence="3 6" id="KW-0328">Glycosyltransferase</keyword>
<evidence type="ECO:0000256" key="3">
    <source>
        <dbReference type="ARBA" id="ARBA00022676"/>
    </source>
</evidence>
<evidence type="ECO:0000256" key="5">
    <source>
        <dbReference type="ARBA" id="ARBA00023136"/>
    </source>
</evidence>
<evidence type="ECO:0000256" key="2">
    <source>
        <dbReference type="ARBA" id="ARBA00022519"/>
    </source>
</evidence>
<evidence type="ECO:0000313" key="7">
    <source>
        <dbReference type="Proteomes" id="UP001596147"/>
    </source>
</evidence>
<evidence type="ECO:0000256" key="1">
    <source>
        <dbReference type="ARBA" id="ARBA00022475"/>
    </source>
</evidence>
<sequence>MKYLHVTNTDKFVLPYIKFINKHFDQNSHKFAVIINNREESFNQEVSNIEYFKNKNKHSIISLSKLFYQYDGVYIHGLFNSRVILLLFLQPWLLRKCSWIVWGADLYSYREPKKTIKSILKEITRKKVIKNFRHVCTLVKKDYEIAKEVYNVRGEYLPAMYLSQDRYIAICRQLENATRRKDNIVKILIGNSATKSNHHIEVLELLKRFSHQNIEIYCPLSYGDSSYANEVIEYGTITFKEKFKPIIEFMNMDTYIELLDSMDIGIFNNDRQQGLGNINSLLHLGKKVYLREGTTMWNEIHEEKKFVVYPVEMIKSIEFEELNEFSNEDRIKNKILMEENYSERSAVDIWRRIFNEK</sequence>
<comment type="caution">
    <text evidence="6">The sequence shown here is derived from an EMBL/GenBank/DDBJ whole genome shotgun (WGS) entry which is preliminary data.</text>
</comment>
<reference evidence="7" key="1">
    <citation type="journal article" date="2019" name="Int. J. Syst. Evol. Microbiol.">
        <title>The Global Catalogue of Microorganisms (GCM) 10K type strain sequencing project: providing services to taxonomists for standard genome sequencing and annotation.</title>
        <authorList>
            <consortium name="The Broad Institute Genomics Platform"/>
            <consortium name="The Broad Institute Genome Sequencing Center for Infectious Disease"/>
            <person name="Wu L."/>
            <person name="Ma J."/>
        </authorList>
    </citation>
    <scope>NUCLEOTIDE SEQUENCE [LARGE SCALE GENOMIC DNA]</scope>
    <source>
        <strain evidence="7">CGMCC 1.12237</strain>
    </source>
</reference>
<name>A0ABW0LJX5_9BACI</name>
<dbReference type="Proteomes" id="UP001596147">
    <property type="component" value="Unassembled WGS sequence"/>
</dbReference>
<dbReference type="EC" id="2.4.1.325" evidence="6"/>
<keyword evidence="2" id="KW-0997">Cell inner membrane</keyword>
<organism evidence="6 7">
    <name type="scientific">Lederbergia graminis</name>
    <dbReference type="NCBI Taxonomy" id="735518"/>
    <lineage>
        <taxon>Bacteria</taxon>
        <taxon>Bacillati</taxon>
        <taxon>Bacillota</taxon>
        <taxon>Bacilli</taxon>
        <taxon>Bacillales</taxon>
        <taxon>Bacillaceae</taxon>
        <taxon>Lederbergia</taxon>
    </lineage>
</organism>
<dbReference type="Pfam" id="PF07429">
    <property type="entry name" value="Glyco_transf_56"/>
    <property type="match status" value="1"/>
</dbReference>
<protein>
    <submittedName>
        <fullName evidence="6">TDP-N-acetylfucosamine:lipid II N-acetylfucosaminyltransferase</fullName>
        <ecNumber evidence="6">2.4.1.325</ecNumber>
    </submittedName>
</protein>
<keyword evidence="4 6" id="KW-0808">Transferase</keyword>
<accession>A0ABW0LJX5</accession>
<keyword evidence="7" id="KW-1185">Reference proteome</keyword>
<keyword evidence="5" id="KW-0472">Membrane</keyword>
<dbReference type="RefSeq" id="WP_382352215.1">
    <property type="nucleotide sequence ID" value="NZ_JBHSMC010000015.1"/>
</dbReference>
<keyword evidence="1" id="KW-1003">Cell membrane</keyword>
<gene>
    <name evidence="6" type="ORF">ACFPM4_12590</name>
</gene>
<proteinExistence type="predicted"/>